<protein>
    <submittedName>
        <fullName evidence="1">Uncharacterized protein</fullName>
    </submittedName>
</protein>
<sequence length="82" mass="9481">MNEHPEFDIVEITRKIGVNMLNSVEITSQEAAWYLLREPMSKCSTVVTTIPTMWPCDRQRIRKTQKELDAIGVGEDSTNIWK</sequence>
<dbReference type="EMBL" id="CAKOGL010000027">
    <property type="protein sequence ID" value="CAH2104200.1"/>
    <property type="molecule type" value="Genomic_DNA"/>
</dbReference>
<name>A0AAU9UXG7_EUPED</name>
<proteinExistence type="predicted"/>
<evidence type="ECO:0000313" key="1">
    <source>
        <dbReference type="EMBL" id="CAH2104200.1"/>
    </source>
</evidence>
<gene>
    <name evidence="1" type="ORF">EEDITHA_LOCUS18614</name>
</gene>
<dbReference type="AlphaFoldDB" id="A0AAU9UXG7"/>
<reference evidence="1" key="1">
    <citation type="submission" date="2022-03" db="EMBL/GenBank/DDBJ databases">
        <authorList>
            <person name="Tunstrom K."/>
        </authorList>
    </citation>
    <scope>NUCLEOTIDE SEQUENCE</scope>
</reference>
<evidence type="ECO:0000313" key="2">
    <source>
        <dbReference type="Proteomes" id="UP001153954"/>
    </source>
</evidence>
<organism evidence="1 2">
    <name type="scientific">Euphydryas editha</name>
    <name type="common">Edith's checkerspot</name>
    <dbReference type="NCBI Taxonomy" id="104508"/>
    <lineage>
        <taxon>Eukaryota</taxon>
        <taxon>Metazoa</taxon>
        <taxon>Ecdysozoa</taxon>
        <taxon>Arthropoda</taxon>
        <taxon>Hexapoda</taxon>
        <taxon>Insecta</taxon>
        <taxon>Pterygota</taxon>
        <taxon>Neoptera</taxon>
        <taxon>Endopterygota</taxon>
        <taxon>Lepidoptera</taxon>
        <taxon>Glossata</taxon>
        <taxon>Ditrysia</taxon>
        <taxon>Papilionoidea</taxon>
        <taxon>Nymphalidae</taxon>
        <taxon>Nymphalinae</taxon>
        <taxon>Euphydryas</taxon>
    </lineage>
</organism>
<keyword evidence="2" id="KW-1185">Reference proteome</keyword>
<accession>A0AAU9UXG7</accession>
<comment type="caution">
    <text evidence="1">The sequence shown here is derived from an EMBL/GenBank/DDBJ whole genome shotgun (WGS) entry which is preliminary data.</text>
</comment>
<dbReference type="Proteomes" id="UP001153954">
    <property type="component" value="Unassembled WGS sequence"/>
</dbReference>